<dbReference type="Pfam" id="PF17788">
    <property type="entry name" value="HypF_C"/>
    <property type="match status" value="1"/>
</dbReference>
<dbReference type="Pfam" id="PF07503">
    <property type="entry name" value="zf-HYPF"/>
    <property type="match status" value="2"/>
</dbReference>
<dbReference type="InterPro" id="IPR017945">
    <property type="entry name" value="DHBP_synth_RibB-like_a/b_dom"/>
</dbReference>
<dbReference type="InterPro" id="IPR011125">
    <property type="entry name" value="Znf_HypF"/>
</dbReference>
<dbReference type="InterPro" id="IPR004421">
    <property type="entry name" value="Carbamoyltransferase_HypF"/>
</dbReference>
<dbReference type="Pfam" id="PF00708">
    <property type="entry name" value="Acylphosphatase"/>
    <property type="match status" value="1"/>
</dbReference>
<dbReference type="InterPro" id="IPR036046">
    <property type="entry name" value="Acylphosphatase-like_dom_sf"/>
</dbReference>
<keyword evidence="3" id="KW-0436">Ligase</keyword>
<dbReference type="InterPro" id="IPR055128">
    <property type="entry name" value="HypF_C_2"/>
</dbReference>
<dbReference type="PROSITE" id="PS51163">
    <property type="entry name" value="YRDC"/>
    <property type="match status" value="1"/>
</dbReference>
<dbReference type="PANTHER" id="PTHR42959:SF1">
    <property type="entry name" value="CARBAMOYLTRANSFERASE HYPF"/>
    <property type="match status" value="1"/>
</dbReference>
<sequence length="785" mass="89899">MKNKRIRIILDGVVQGVGFRPFVYRLANLLGLKGYIFNSTQGVVIEIQGETSLIKRFLHSLKRDAPPISLVTGEKIETLPEKKFRKFEIRESRKEREKNILISPDIATCNKCLQELFNAQDRRFHYPFINCTDCGPRFTIIHDLPYDRPRTTMRKFKMCVDCQREYEDPMTRRYHAQPNACPKCGPAITLISSANPSEFKYRGERAVSRAVTLLKRGYILAAKGIGGYHLICDAQNSESVKKLRERKKRPFKPFAIMSLDADRISQYCYVSKDEKRLLENPRRPIVLLRKRDNNSISKFVAPNNNYLGTMLPYAPIHYLLLSSCSTLAIVATSANLVDQPLIINDKEAIQKLSEIADYFLIHNRDIYNRCDDSIIQVMDGNPVLLRRARGYVPLPIRLRFHLRWKNDKIQMLGCGAELKNTFCLVKSEHAFMSQHIGDLKNLETFEFYREQIESFKDLFGIKPRIVVYDIHPDYLSTKYAFEQKNCRMFGAQHHHSHIASAMAENGLNKKVIGVAFDGIGYGLDGNIWGGEFFIADYNDFKRVGQLNYIPMPGGDKATQEPYRMAISYLYHAFGQAIRKLKIDFIRRIKPENLNLILNMINENINCPLCSSMGRFFDAVSSILGICDISTYEGQAAVELQMKAEKAEVAPRFYRGCSYNGFRAQGYKYKITEKNVVWIIETDWVIQNIVKDLQKKIPANVIADKFHRTISCIVLDTCSRVKNKSGINDIVLSGGVFQNKLLTEMTLKLLRENYFSVYTHHEIPPNDGGISLGQAAIGISMMESRA</sequence>
<proteinExistence type="inferred from homology"/>
<keyword evidence="5" id="KW-0863">Zinc-finger</keyword>
<comment type="pathway">
    <text evidence="1">Protein modification; [NiFe] hydrogenase maturation.</text>
</comment>
<keyword evidence="4" id="KW-0479">Metal-binding</keyword>
<protein>
    <recommendedName>
        <fullName evidence="8">Carbamoyltransferase</fullName>
        <ecNumber evidence="8">6.2.-.-</ecNumber>
    </recommendedName>
</protein>
<comment type="catalytic activity">
    <reaction evidence="9">
        <text>an acyl phosphate + H2O = a carboxylate + phosphate + H(+)</text>
        <dbReference type="Rhea" id="RHEA:14965"/>
        <dbReference type="ChEBI" id="CHEBI:15377"/>
        <dbReference type="ChEBI" id="CHEBI:15378"/>
        <dbReference type="ChEBI" id="CHEBI:29067"/>
        <dbReference type="ChEBI" id="CHEBI:43474"/>
        <dbReference type="ChEBI" id="CHEBI:59918"/>
        <dbReference type="EC" id="3.6.1.7"/>
    </reaction>
</comment>
<dbReference type="NCBIfam" id="TIGR00143">
    <property type="entry name" value="hypF"/>
    <property type="match status" value="1"/>
</dbReference>
<dbReference type="Pfam" id="PF01300">
    <property type="entry name" value="Sua5_yciO_yrdC"/>
    <property type="match status" value="1"/>
</dbReference>
<evidence type="ECO:0000256" key="9">
    <source>
        <dbReference type="PROSITE-ProRule" id="PRU00520"/>
    </source>
</evidence>
<reference evidence="12 13" key="1">
    <citation type="journal article" date="2016" name="Environ. Microbiol.">
        <title>Genomic resolution of a cold subsurface aquifer community provides metabolic insights for novel microbes adapted to high CO concentrations.</title>
        <authorList>
            <person name="Probst A.J."/>
            <person name="Castelle C.J."/>
            <person name="Singh A."/>
            <person name="Brown C.T."/>
            <person name="Anantharaman K."/>
            <person name="Sharon I."/>
            <person name="Hug L.A."/>
            <person name="Burstein D."/>
            <person name="Emerson J.B."/>
            <person name="Thomas B.C."/>
            <person name="Banfield J.F."/>
        </authorList>
    </citation>
    <scope>NUCLEOTIDE SEQUENCE [LARGE SCALE GENOMIC DNA]</scope>
    <source>
        <strain evidence="12">CG1_02_38_46</strain>
    </source>
</reference>
<evidence type="ECO:0000256" key="7">
    <source>
        <dbReference type="ARBA" id="ARBA00048220"/>
    </source>
</evidence>
<keyword evidence="9" id="KW-0378">Hydrolase</keyword>
<organism evidence="12 13">
    <name type="scientific">Candidatus Desantisbacteria bacterium CG1_02_38_46</name>
    <dbReference type="NCBI Taxonomy" id="1817893"/>
    <lineage>
        <taxon>Bacteria</taxon>
        <taxon>Candidatus Desantisiibacteriota</taxon>
    </lineage>
</organism>
<dbReference type="Gene3D" id="3.30.420.40">
    <property type="match status" value="1"/>
</dbReference>
<keyword evidence="6" id="KW-0862">Zinc</keyword>
<dbReference type="GO" id="GO:0008270">
    <property type="term" value="F:zinc ion binding"/>
    <property type="evidence" value="ECO:0007669"/>
    <property type="project" value="UniProtKB-KW"/>
</dbReference>
<feature type="active site" evidence="9">
    <location>
        <position position="38"/>
    </location>
</feature>
<dbReference type="Gene3D" id="3.30.420.360">
    <property type="match status" value="1"/>
</dbReference>
<evidence type="ECO:0000313" key="13">
    <source>
        <dbReference type="Proteomes" id="UP000182278"/>
    </source>
</evidence>
<dbReference type="SUPFAM" id="SSF55821">
    <property type="entry name" value="YrdC/RibB"/>
    <property type="match status" value="1"/>
</dbReference>
<evidence type="ECO:0000256" key="4">
    <source>
        <dbReference type="ARBA" id="ARBA00022723"/>
    </source>
</evidence>
<name>A0A1J4SCP9_9BACT</name>
<comment type="catalytic activity">
    <reaction evidence="7">
        <text>C-terminal L-cysteinyl-[HypE protein] + carbamoyl phosphate + ATP + H2O = C-terminal S-carboxamide-L-cysteinyl-[HypE protein] + AMP + phosphate + diphosphate + H(+)</text>
        <dbReference type="Rhea" id="RHEA:55636"/>
        <dbReference type="Rhea" id="RHEA-COMP:14247"/>
        <dbReference type="Rhea" id="RHEA-COMP:14392"/>
        <dbReference type="ChEBI" id="CHEBI:15377"/>
        <dbReference type="ChEBI" id="CHEBI:15378"/>
        <dbReference type="ChEBI" id="CHEBI:30616"/>
        <dbReference type="ChEBI" id="CHEBI:33019"/>
        <dbReference type="ChEBI" id="CHEBI:43474"/>
        <dbReference type="ChEBI" id="CHEBI:58228"/>
        <dbReference type="ChEBI" id="CHEBI:76913"/>
        <dbReference type="ChEBI" id="CHEBI:139126"/>
        <dbReference type="ChEBI" id="CHEBI:456215"/>
    </reaction>
</comment>
<evidence type="ECO:0000256" key="3">
    <source>
        <dbReference type="ARBA" id="ARBA00022598"/>
    </source>
</evidence>
<dbReference type="PANTHER" id="PTHR42959">
    <property type="entry name" value="CARBAMOYLTRANSFERASE"/>
    <property type="match status" value="1"/>
</dbReference>
<dbReference type="EC" id="6.2.-.-" evidence="8"/>
<dbReference type="PROSITE" id="PS00150">
    <property type="entry name" value="ACYLPHOSPHATASE_1"/>
    <property type="match status" value="1"/>
</dbReference>
<evidence type="ECO:0000256" key="1">
    <source>
        <dbReference type="ARBA" id="ARBA00004711"/>
    </source>
</evidence>
<dbReference type="EMBL" id="MNUO01000062">
    <property type="protein sequence ID" value="OIN97163.1"/>
    <property type="molecule type" value="Genomic_DNA"/>
</dbReference>
<dbReference type="FunFam" id="3.30.420.40:FF:000124">
    <property type="entry name" value="Carbamoyltransferase HypF"/>
    <property type="match status" value="1"/>
</dbReference>
<dbReference type="InterPro" id="IPR017968">
    <property type="entry name" value="Acylphosphatase_CS"/>
</dbReference>
<feature type="domain" description="YrdC-like" evidence="11">
    <location>
        <begin position="204"/>
        <end position="390"/>
    </location>
</feature>
<feature type="active site" evidence="9">
    <location>
        <position position="20"/>
    </location>
</feature>
<dbReference type="Gene3D" id="3.90.870.50">
    <property type="match status" value="1"/>
</dbReference>
<dbReference type="STRING" id="1817893.AUJ66_04240"/>
<dbReference type="AlphaFoldDB" id="A0A1J4SCP9"/>
<dbReference type="GO" id="GO:0051604">
    <property type="term" value="P:protein maturation"/>
    <property type="evidence" value="ECO:0007669"/>
    <property type="project" value="TreeGrafter"/>
</dbReference>
<evidence type="ECO:0000256" key="2">
    <source>
        <dbReference type="ARBA" id="ARBA00008097"/>
    </source>
</evidence>
<evidence type="ECO:0000259" key="11">
    <source>
        <dbReference type="PROSITE" id="PS51163"/>
    </source>
</evidence>
<dbReference type="UniPathway" id="UPA00335"/>
<gene>
    <name evidence="12" type="ORF">AUJ66_04240</name>
</gene>
<dbReference type="PIRSF" id="PIRSF006256">
    <property type="entry name" value="CMPcnvr_hdrg_mat"/>
    <property type="match status" value="1"/>
</dbReference>
<feature type="domain" description="Acylphosphatase-like" evidence="10">
    <location>
        <begin position="5"/>
        <end position="91"/>
    </location>
</feature>
<dbReference type="GO" id="GO:0016874">
    <property type="term" value="F:ligase activity"/>
    <property type="evidence" value="ECO:0007669"/>
    <property type="project" value="UniProtKB-UniRule"/>
</dbReference>
<evidence type="ECO:0000259" key="10">
    <source>
        <dbReference type="PROSITE" id="PS51160"/>
    </source>
</evidence>
<dbReference type="Gene3D" id="3.30.110.120">
    <property type="match status" value="1"/>
</dbReference>
<keyword evidence="12" id="KW-0808">Transferase</keyword>
<dbReference type="SUPFAM" id="SSF54975">
    <property type="entry name" value="Acylphosphatase/BLUF domain-like"/>
    <property type="match status" value="1"/>
</dbReference>
<evidence type="ECO:0000256" key="8">
    <source>
        <dbReference type="PIRNR" id="PIRNR006256"/>
    </source>
</evidence>
<dbReference type="Pfam" id="PF22521">
    <property type="entry name" value="HypF_C_2"/>
    <property type="match status" value="1"/>
</dbReference>
<dbReference type="InterPro" id="IPR041440">
    <property type="entry name" value="HypF_C"/>
</dbReference>
<comment type="similarity">
    <text evidence="2 8">Belongs to the carbamoyltransferase HypF family.</text>
</comment>
<dbReference type="GO" id="GO:0003725">
    <property type="term" value="F:double-stranded RNA binding"/>
    <property type="evidence" value="ECO:0007669"/>
    <property type="project" value="InterPro"/>
</dbReference>
<evidence type="ECO:0000256" key="5">
    <source>
        <dbReference type="ARBA" id="ARBA00022771"/>
    </source>
</evidence>
<dbReference type="PROSITE" id="PS51160">
    <property type="entry name" value="ACYLPHOSPHATASE_3"/>
    <property type="match status" value="1"/>
</dbReference>
<dbReference type="GO" id="GO:0016743">
    <property type="term" value="F:carboxyl- or carbamoyltransferase activity"/>
    <property type="evidence" value="ECO:0007669"/>
    <property type="project" value="UniProtKB-UniRule"/>
</dbReference>
<dbReference type="InterPro" id="IPR051060">
    <property type="entry name" value="Carbamoyltrans_HypF-like"/>
</dbReference>
<comment type="caution">
    <text evidence="12">The sequence shown here is derived from an EMBL/GenBank/DDBJ whole genome shotgun (WGS) entry which is preliminary data.</text>
</comment>
<dbReference type="Proteomes" id="UP000182278">
    <property type="component" value="Unassembled WGS sequence"/>
</dbReference>
<evidence type="ECO:0000313" key="12">
    <source>
        <dbReference type="EMBL" id="OIN97163.1"/>
    </source>
</evidence>
<accession>A0A1J4SCP9</accession>
<evidence type="ECO:0000256" key="6">
    <source>
        <dbReference type="ARBA" id="ARBA00022833"/>
    </source>
</evidence>
<dbReference type="InterPro" id="IPR006070">
    <property type="entry name" value="Sua5-like_dom"/>
</dbReference>
<dbReference type="GO" id="GO:0003998">
    <property type="term" value="F:acylphosphatase activity"/>
    <property type="evidence" value="ECO:0007669"/>
    <property type="project" value="UniProtKB-EC"/>
</dbReference>
<dbReference type="InterPro" id="IPR001792">
    <property type="entry name" value="Acylphosphatase-like_dom"/>
</dbReference>